<dbReference type="PROSITE" id="PS51421">
    <property type="entry name" value="RAS"/>
    <property type="match status" value="1"/>
</dbReference>
<keyword evidence="7" id="KW-1185">Reference proteome</keyword>
<evidence type="ECO:0000256" key="4">
    <source>
        <dbReference type="ARBA" id="ARBA00048098"/>
    </source>
</evidence>
<proteinExistence type="inferred from homology"/>
<dbReference type="EMBL" id="VXIV02002262">
    <property type="protein sequence ID" value="KAF6026517.1"/>
    <property type="molecule type" value="Genomic_DNA"/>
</dbReference>
<dbReference type="PANTHER" id="PTHR45704">
    <property type="entry name" value="RAS-LIKE FAMILY MEMBER 11"/>
    <property type="match status" value="1"/>
</dbReference>
<dbReference type="GO" id="GO:0005525">
    <property type="term" value="F:GTP binding"/>
    <property type="evidence" value="ECO:0007669"/>
    <property type="project" value="InterPro"/>
</dbReference>
<dbReference type="InterPro" id="IPR001806">
    <property type="entry name" value="Small_GTPase"/>
</dbReference>
<dbReference type="SUPFAM" id="SSF52540">
    <property type="entry name" value="P-loop containing nucleoside triphosphate hydrolases"/>
    <property type="match status" value="1"/>
</dbReference>
<feature type="region of interest" description="Disordered" evidence="5">
    <location>
        <begin position="1"/>
        <end position="37"/>
    </location>
</feature>
<dbReference type="EC" id="3.6.5.2" evidence="2"/>
<evidence type="ECO:0000256" key="5">
    <source>
        <dbReference type="SAM" id="MobiDB-lite"/>
    </source>
</evidence>
<evidence type="ECO:0000256" key="1">
    <source>
        <dbReference type="ARBA" id="ARBA00008344"/>
    </source>
</evidence>
<evidence type="ECO:0000313" key="6">
    <source>
        <dbReference type="EMBL" id="KAF6026517.1"/>
    </source>
</evidence>
<evidence type="ECO:0000313" key="7">
    <source>
        <dbReference type="Proteomes" id="UP000593567"/>
    </source>
</evidence>
<dbReference type="OrthoDB" id="18798at2759"/>
<name>A0A7J7JKB8_BUGNE</name>
<accession>A0A7J7JKB8</accession>
<comment type="catalytic activity">
    <reaction evidence="4">
        <text>GTP + H2O = GDP + phosphate + H(+)</text>
        <dbReference type="Rhea" id="RHEA:19669"/>
        <dbReference type="ChEBI" id="CHEBI:15377"/>
        <dbReference type="ChEBI" id="CHEBI:15378"/>
        <dbReference type="ChEBI" id="CHEBI:37565"/>
        <dbReference type="ChEBI" id="CHEBI:43474"/>
        <dbReference type="ChEBI" id="CHEBI:58189"/>
        <dbReference type="EC" id="3.6.5.2"/>
    </reaction>
</comment>
<dbReference type="SMART" id="SM00175">
    <property type="entry name" value="RAB"/>
    <property type="match status" value="1"/>
</dbReference>
<dbReference type="GO" id="GO:0003925">
    <property type="term" value="F:G protein activity"/>
    <property type="evidence" value="ECO:0007669"/>
    <property type="project" value="UniProtKB-EC"/>
</dbReference>
<dbReference type="Gene3D" id="3.40.50.300">
    <property type="entry name" value="P-loop containing nucleotide triphosphate hydrolases"/>
    <property type="match status" value="1"/>
</dbReference>
<dbReference type="InterPro" id="IPR051065">
    <property type="entry name" value="Ras-related_GTPase"/>
</dbReference>
<evidence type="ECO:0000256" key="3">
    <source>
        <dbReference type="ARBA" id="ARBA00022801"/>
    </source>
</evidence>
<reference evidence="6" key="1">
    <citation type="submission" date="2020-06" db="EMBL/GenBank/DDBJ databases">
        <title>Draft genome of Bugula neritina, a colonial animal packing powerful symbionts and potential medicines.</title>
        <authorList>
            <person name="Rayko M."/>
        </authorList>
    </citation>
    <scope>NUCLEOTIDE SEQUENCE [LARGE SCALE GENOMIC DNA]</scope>
    <source>
        <strain evidence="6">Kwan_BN1</strain>
    </source>
</reference>
<dbReference type="PRINTS" id="PR00449">
    <property type="entry name" value="RASTRNSFRMNG"/>
</dbReference>
<comment type="similarity">
    <text evidence="1">Belongs to the small GTPase superfamily. Ras family.</text>
</comment>
<keyword evidence="3" id="KW-0378">Hydrolase</keyword>
<dbReference type="PROSITE" id="PS51419">
    <property type="entry name" value="RAB"/>
    <property type="match status" value="1"/>
</dbReference>
<organism evidence="6 7">
    <name type="scientific">Bugula neritina</name>
    <name type="common">Brown bryozoan</name>
    <name type="synonym">Sertularia neritina</name>
    <dbReference type="NCBI Taxonomy" id="10212"/>
    <lineage>
        <taxon>Eukaryota</taxon>
        <taxon>Metazoa</taxon>
        <taxon>Spiralia</taxon>
        <taxon>Lophotrochozoa</taxon>
        <taxon>Bryozoa</taxon>
        <taxon>Gymnolaemata</taxon>
        <taxon>Cheilostomatida</taxon>
        <taxon>Flustrina</taxon>
        <taxon>Buguloidea</taxon>
        <taxon>Bugulidae</taxon>
        <taxon>Bugula</taxon>
    </lineage>
</organism>
<sequence length="254" mass="28489">MMERTSSLSSSDSDRPSPRYRRKRSTSTSSVSKSSKRKTRGDCIRVVVVGHQGVGKSALTVRLLTKRFIGTYQSDKDVVYKNSDILSRKEGKEKTMRLEILDTAGAFNAGDEEGTNPTTEMLYWSTATVLVYDITNLQSFLYVTEMLREIKRERPNHVCLLLGNKTDLSHMREVSSHSVDQLIADYTNCIHSEVSAATCDYLSFSDTFQQLFTLSKNENSKSGVKRRRSLVDMAKAFGTLLRSASTKHTGNKSS</sequence>
<protein>
    <recommendedName>
        <fullName evidence="2">small monomeric GTPase</fullName>
        <ecNumber evidence="2">3.6.5.2</ecNumber>
    </recommendedName>
</protein>
<gene>
    <name evidence="6" type="ORF">EB796_015180</name>
</gene>
<dbReference type="AlphaFoldDB" id="A0A7J7JKB8"/>
<dbReference type="InterPro" id="IPR005225">
    <property type="entry name" value="Small_GTP-bd"/>
</dbReference>
<dbReference type="SMART" id="SM00173">
    <property type="entry name" value="RAS"/>
    <property type="match status" value="1"/>
</dbReference>
<dbReference type="Pfam" id="PF00071">
    <property type="entry name" value="Ras"/>
    <property type="match status" value="1"/>
</dbReference>
<dbReference type="InterPro" id="IPR027417">
    <property type="entry name" value="P-loop_NTPase"/>
</dbReference>
<dbReference type="NCBIfam" id="TIGR00231">
    <property type="entry name" value="small_GTP"/>
    <property type="match status" value="1"/>
</dbReference>
<comment type="caution">
    <text evidence="6">The sequence shown here is derived from an EMBL/GenBank/DDBJ whole genome shotgun (WGS) entry which is preliminary data.</text>
</comment>
<feature type="compositionally biased region" description="Low complexity" evidence="5">
    <location>
        <begin position="1"/>
        <end position="11"/>
    </location>
</feature>
<evidence type="ECO:0000256" key="2">
    <source>
        <dbReference type="ARBA" id="ARBA00011984"/>
    </source>
</evidence>
<dbReference type="Proteomes" id="UP000593567">
    <property type="component" value="Unassembled WGS sequence"/>
</dbReference>